<evidence type="ECO:0008006" key="3">
    <source>
        <dbReference type="Google" id="ProtNLM"/>
    </source>
</evidence>
<protein>
    <recommendedName>
        <fullName evidence="3">Carbon storage regulator</fullName>
    </recommendedName>
</protein>
<comment type="caution">
    <text evidence="1">The sequence shown here is derived from an EMBL/GenBank/DDBJ whole genome shotgun (WGS) entry which is preliminary data.</text>
</comment>
<name>A0A366SIY9_9ENTE</name>
<dbReference type="GO" id="GO:0006109">
    <property type="term" value="P:regulation of carbohydrate metabolic process"/>
    <property type="evidence" value="ECO:0007669"/>
    <property type="project" value="InterPro"/>
</dbReference>
<dbReference type="InterPro" id="IPR003751">
    <property type="entry name" value="CsrA"/>
</dbReference>
<dbReference type="GO" id="GO:0003723">
    <property type="term" value="F:RNA binding"/>
    <property type="evidence" value="ECO:0007669"/>
    <property type="project" value="InterPro"/>
</dbReference>
<proteinExistence type="predicted"/>
<dbReference type="Gene3D" id="2.60.40.4380">
    <property type="entry name" value="Translational regulator CsrA"/>
    <property type="match status" value="1"/>
</dbReference>
<evidence type="ECO:0000313" key="2">
    <source>
        <dbReference type="Proteomes" id="UP000252800"/>
    </source>
</evidence>
<reference evidence="1 2" key="1">
    <citation type="submission" date="2015-06" db="EMBL/GenBank/DDBJ databases">
        <title>The Genome Sequence of Enterococcus cecorum 170AEA1.</title>
        <authorList>
            <consortium name="The Broad Institute Genomics Platform"/>
            <consortium name="The Broad Institute Genome Sequencing Center for Infectious Disease"/>
            <person name="Earl A.M."/>
            <person name="Van Tyne D."/>
            <person name="Lebreton F."/>
            <person name="Saavedra J.T."/>
            <person name="Gilmore M.S."/>
            <person name="Manson McGuire A."/>
            <person name="Clock S."/>
            <person name="Crupain M."/>
            <person name="Rangan U."/>
            <person name="Young S."/>
            <person name="Abouelleil A."/>
            <person name="Cao P."/>
            <person name="Chapman S.B."/>
            <person name="Griggs A."/>
            <person name="Priest M."/>
            <person name="Shea T."/>
            <person name="Wortman J."/>
            <person name="Nusbaum C."/>
            <person name="Birren B."/>
        </authorList>
    </citation>
    <scope>NUCLEOTIDE SEQUENCE [LARGE SCALE GENOMIC DNA]</scope>
    <source>
        <strain evidence="1 2">170AEA1</strain>
    </source>
</reference>
<dbReference type="GO" id="GO:0006402">
    <property type="term" value="P:mRNA catabolic process"/>
    <property type="evidence" value="ECO:0007669"/>
    <property type="project" value="InterPro"/>
</dbReference>
<gene>
    <name evidence="1" type="ORF">EB18_00217</name>
</gene>
<sequence>MNDSFNEYYKEKFMLRLVLKKGEQVKIGADIVIKSMNDSRVNLAIDAPKDVKIERIKSVTDVEEKNSRYK</sequence>
<evidence type="ECO:0000313" key="1">
    <source>
        <dbReference type="EMBL" id="RBR31794.1"/>
    </source>
</evidence>
<dbReference type="Pfam" id="PF02599">
    <property type="entry name" value="CsrA"/>
    <property type="match status" value="1"/>
</dbReference>
<dbReference type="EMBL" id="LEOY01000002">
    <property type="protein sequence ID" value="RBR31794.1"/>
    <property type="molecule type" value="Genomic_DNA"/>
</dbReference>
<organism evidence="1 2">
    <name type="scientific">Enterococcus cecorum</name>
    <dbReference type="NCBI Taxonomy" id="44008"/>
    <lineage>
        <taxon>Bacteria</taxon>
        <taxon>Bacillati</taxon>
        <taxon>Bacillota</taxon>
        <taxon>Bacilli</taxon>
        <taxon>Lactobacillales</taxon>
        <taxon>Enterococcaceae</taxon>
        <taxon>Enterococcus</taxon>
    </lineage>
</organism>
<dbReference type="SUPFAM" id="SSF117130">
    <property type="entry name" value="CsrA-like"/>
    <property type="match status" value="1"/>
</dbReference>
<dbReference type="Proteomes" id="UP000252800">
    <property type="component" value="Unassembled WGS sequence"/>
</dbReference>
<accession>A0A366SIY9</accession>
<dbReference type="InterPro" id="IPR036107">
    <property type="entry name" value="CsrA_sf"/>
</dbReference>
<dbReference type="AlphaFoldDB" id="A0A366SIY9"/>